<protein>
    <submittedName>
        <fullName evidence="1">Uncharacterized protein</fullName>
    </submittedName>
</protein>
<gene>
    <name evidence="1" type="primary">ORF59533</name>
</gene>
<organism evidence="1">
    <name type="scientific">Arion vulgaris</name>
    <dbReference type="NCBI Taxonomy" id="1028688"/>
    <lineage>
        <taxon>Eukaryota</taxon>
        <taxon>Metazoa</taxon>
        <taxon>Spiralia</taxon>
        <taxon>Lophotrochozoa</taxon>
        <taxon>Mollusca</taxon>
        <taxon>Gastropoda</taxon>
        <taxon>Heterobranchia</taxon>
        <taxon>Euthyneura</taxon>
        <taxon>Panpulmonata</taxon>
        <taxon>Eupulmonata</taxon>
        <taxon>Stylommatophora</taxon>
        <taxon>Helicina</taxon>
        <taxon>Arionoidea</taxon>
        <taxon>Arionidae</taxon>
        <taxon>Arion</taxon>
    </lineage>
</organism>
<evidence type="ECO:0000313" key="1">
    <source>
        <dbReference type="EMBL" id="CEK66622.1"/>
    </source>
</evidence>
<name>A0A0B6ZDW0_9EUPU</name>
<accession>A0A0B6ZDW0</accession>
<dbReference type="EMBL" id="HACG01019757">
    <property type="protein sequence ID" value="CEK66622.1"/>
    <property type="molecule type" value="Transcribed_RNA"/>
</dbReference>
<reference evidence="1" key="1">
    <citation type="submission" date="2014-12" db="EMBL/GenBank/DDBJ databases">
        <title>Insight into the proteome of Arion vulgaris.</title>
        <authorList>
            <person name="Aradska J."/>
            <person name="Bulat T."/>
            <person name="Smidak R."/>
            <person name="Sarate P."/>
            <person name="Gangsoo J."/>
            <person name="Sialana F."/>
            <person name="Bilban M."/>
            <person name="Lubec G."/>
        </authorList>
    </citation>
    <scope>NUCLEOTIDE SEQUENCE</scope>
    <source>
        <tissue evidence="1">Skin</tissue>
    </source>
</reference>
<proteinExistence type="predicted"/>
<dbReference type="AlphaFoldDB" id="A0A0B6ZDW0"/>
<sequence>MLSTPCYLSMLHNHVTHPCYPSMLLNHANQSCYPTMNRRHTFTDLTLEDKESPCVSQ</sequence>